<feature type="region of interest" description="Disordered" evidence="6">
    <location>
        <begin position="113"/>
        <end position="135"/>
    </location>
</feature>
<evidence type="ECO:0000256" key="4">
    <source>
        <dbReference type="ARBA" id="ARBA00023242"/>
    </source>
</evidence>
<evidence type="ECO:0000256" key="1">
    <source>
        <dbReference type="ARBA" id="ARBA00004123"/>
    </source>
</evidence>
<comment type="subcellular location">
    <subcellularLocation>
        <location evidence="1">Nucleus</location>
    </subcellularLocation>
</comment>
<reference evidence="8" key="1">
    <citation type="submission" date="2022-11" db="EMBL/GenBank/DDBJ databases">
        <title>Centuries of genome instability and evolution in soft-shell clam transmissible cancer (bioRxiv).</title>
        <authorList>
            <person name="Hart S.F.M."/>
            <person name="Yonemitsu M.A."/>
            <person name="Giersch R.M."/>
            <person name="Beal B.F."/>
            <person name="Arriagada G."/>
            <person name="Davis B.W."/>
            <person name="Ostrander E.A."/>
            <person name="Goff S.P."/>
            <person name="Metzger M.J."/>
        </authorList>
    </citation>
    <scope>NUCLEOTIDE SEQUENCE</scope>
    <source>
        <strain evidence="8">MELC-2E11</strain>
        <tissue evidence="8">Siphon/mantle</tissue>
    </source>
</reference>
<feature type="region of interest" description="Disordered" evidence="6">
    <location>
        <begin position="467"/>
        <end position="491"/>
    </location>
</feature>
<comment type="similarity">
    <text evidence="2">Belongs to the SAS10 family.</text>
</comment>
<keyword evidence="4" id="KW-0539">Nucleus</keyword>
<name>A0ABY7FP90_MYAAR</name>
<keyword evidence="5" id="KW-0175">Coiled coil</keyword>
<dbReference type="Proteomes" id="UP001164746">
    <property type="component" value="Chromosome 13"/>
</dbReference>
<feature type="region of interest" description="Disordered" evidence="6">
    <location>
        <begin position="148"/>
        <end position="180"/>
    </location>
</feature>
<dbReference type="Pfam" id="PF09368">
    <property type="entry name" value="Sas10"/>
    <property type="match status" value="1"/>
</dbReference>
<dbReference type="InterPro" id="IPR018972">
    <property type="entry name" value="Sas10_C_dom"/>
</dbReference>
<protein>
    <submittedName>
        <fullName evidence="8">SAS10-like protein</fullName>
    </submittedName>
</protein>
<dbReference type="InterPro" id="IPR007146">
    <property type="entry name" value="Sas10/Utp3/C1D"/>
</dbReference>
<evidence type="ECO:0000259" key="7">
    <source>
        <dbReference type="Pfam" id="PF09368"/>
    </source>
</evidence>
<accession>A0ABY7FP90</accession>
<feature type="compositionally biased region" description="Acidic residues" evidence="6">
    <location>
        <begin position="156"/>
        <end position="171"/>
    </location>
</feature>
<proteinExistence type="inferred from homology"/>
<dbReference type="PANTHER" id="PTHR13237:SF8">
    <property type="entry name" value="SOMETHING ABOUT SILENCING PROTEIN 10"/>
    <property type="match status" value="1"/>
</dbReference>
<evidence type="ECO:0000256" key="3">
    <source>
        <dbReference type="ARBA" id="ARBA00022553"/>
    </source>
</evidence>
<keyword evidence="3" id="KW-0597">Phosphoprotein</keyword>
<evidence type="ECO:0000256" key="2">
    <source>
        <dbReference type="ARBA" id="ARBA00010979"/>
    </source>
</evidence>
<dbReference type="Pfam" id="PF04000">
    <property type="entry name" value="Sas10_Utp3"/>
    <property type="match status" value="1"/>
</dbReference>
<feature type="coiled-coil region" evidence="5">
    <location>
        <begin position="195"/>
        <end position="222"/>
    </location>
</feature>
<keyword evidence="9" id="KW-1185">Reference proteome</keyword>
<gene>
    <name evidence="8" type="ORF">MAR_036628</name>
</gene>
<organism evidence="8 9">
    <name type="scientific">Mya arenaria</name>
    <name type="common">Soft-shell clam</name>
    <dbReference type="NCBI Taxonomy" id="6604"/>
    <lineage>
        <taxon>Eukaryota</taxon>
        <taxon>Metazoa</taxon>
        <taxon>Spiralia</taxon>
        <taxon>Lophotrochozoa</taxon>
        <taxon>Mollusca</taxon>
        <taxon>Bivalvia</taxon>
        <taxon>Autobranchia</taxon>
        <taxon>Heteroconchia</taxon>
        <taxon>Euheterodonta</taxon>
        <taxon>Imparidentia</taxon>
        <taxon>Neoheterodontei</taxon>
        <taxon>Myida</taxon>
        <taxon>Myoidea</taxon>
        <taxon>Myidae</taxon>
        <taxon>Mya</taxon>
    </lineage>
</organism>
<evidence type="ECO:0000313" key="9">
    <source>
        <dbReference type="Proteomes" id="UP001164746"/>
    </source>
</evidence>
<feature type="compositionally biased region" description="Acidic residues" evidence="6">
    <location>
        <begin position="125"/>
        <end position="135"/>
    </location>
</feature>
<evidence type="ECO:0000256" key="6">
    <source>
        <dbReference type="SAM" id="MobiDB-lite"/>
    </source>
</evidence>
<dbReference type="PANTHER" id="PTHR13237">
    <property type="entry name" value="SOMETHING ABOUT SILENCING PROTEIN 10-RELATED"/>
    <property type="match status" value="1"/>
</dbReference>
<feature type="compositionally biased region" description="Basic and acidic residues" evidence="6">
    <location>
        <begin position="477"/>
        <end position="487"/>
    </location>
</feature>
<sequence>MLVNKIPKYEKVQKRRLKKTNIGRYWAVTEHRVHASKRKSIQIHWQVLKLRQWSPMGKKKGVEKKSDGVVPEYASDDERLYGRLDKPDPESREYIYDDVDEFHASREKVLLEKGFKDEDMGPMSDESEESDDEEIRELKAQLRRVKHLQHKADLGSDMEDESEEEDEEEGLPDNKAWGSRRSKYYGDDDIDLKGLEEDDGEAAMEEREALKLQRQMAAQLDEADLGLDLFTTSPGPQPTAKEVHGKGVKITKDLSKLSRKEKLKLLKKESPELLTLIDDFKTKMTELQERWLPLKDLIAGQKFEGKAADYVHTKFKLLINYCMNILFYLMLKAKQAPIHNHPVIKRLLQYRNIMQQLAPLDSQMEDEVNDIVGRLAAGEEVTLTPAPIQTPTGTIVRRKRSKASKGVEKKRKISELVSDSDGAESDDLYEDVGVQKTKIKMMKAGRPDHEGQEEGEEEDVEGMLAGVGDEGEEEDGLDAHKKKELRNPRVKHRMKFRKANIRRKGQFREPRTETYKYGGEISGIRAAVKRGIKLK</sequence>
<dbReference type="EMBL" id="CP111024">
    <property type="protein sequence ID" value="WAR22959.1"/>
    <property type="molecule type" value="Genomic_DNA"/>
</dbReference>
<evidence type="ECO:0000256" key="5">
    <source>
        <dbReference type="SAM" id="Coils"/>
    </source>
</evidence>
<feature type="domain" description="Sas10 C-terminal" evidence="7">
    <location>
        <begin position="475"/>
        <end position="534"/>
    </location>
</feature>
<evidence type="ECO:0000313" key="8">
    <source>
        <dbReference type="EMBL" id="WAR22959.1"/>
    </source>
</evidence>